<feature type="compositionally biased region" description="Polar residues" evidence="1">
    <location>
        <begin position="83"/>
        <end position="95"/>
    </location>
</feature>
<feature type="compositionally biased region" description="Basic and acidic residues" evidence="1">
    <location>
        <begin position="236"/>
        <end position="248"/>
    </location>
</feature>
<dbReference type="AlphaFoldDB" id="A0AAD5KN87"/>
<dbReference type="EMBL" id="JAIXMP010000006">
    <property type="protein sequence ID" value="KAI9271753.1"/>
    <property type="molecule type" value="Genomic_DNA"/>
</dbReference>
<evidence type="ECO:0000313" key="2">
    <source>
        <dbReference type="EMBL" id="KAI9271753.1"/>
    </source>
</evidence>
<feature type="compositionally biased region" description="Basic and acidic residues" evidence="1">
    <location>
        <begin position="118"/>
        <end position="135"/>
    </location>
</feature>
<feature type="region of interest" description="Disordered" evidence="1">
    <location>
        <begin position="229"/>
        <end position="272"/>
    </location>
</feature>
<feature type="compositionally biased region" description="Basic and acidic residues" evidence="1">
    <location>
        <begin position="142"/>
        <end position="151"/>
    </location>
</feature>
<sequence>MSERSTRRFSKRILKRSPSPVLVDVEIVERNGRRPKRPRRKATSGDNNQQETKDQISEQQSQEAENLTAGEKAKEASSSSQSNIPKATTTDTEQLPDNKEHQLSIVSEAPNVGYDVKISQDKSDSNNNIEQEKNDYNSSSDNTKKEEEHQKKYSQQQSIHFEQLSESPSSSSKEEQACDKCPEQSQVSDKKKHAYYDILNKEKDTLPMTNTLVEEKSLPNKRLPDVANTTLVLSKNRGDGGERTRNECVTKPIKQSTGDKEDDEQKAQVQDVPGQLLSCNALSL</sequence>
<organism evidence="2 3">
    <name type="scientific">Phascolomyces articulosus</name>
    <dbReference type="NCBI Taxonomy" id="60185"/>
    <lineage>
        <taxon>Eukaryota</taxon>
        <taxon>Fungi</taxon>
        <taxon>Fungi incertae sedis</taxon>
        <taxon>Mucoromycota</taxon>
        <taxon>Mucoromycotina</taxon>
        <taxon>Mucoromycetes</taxon>
        <taxon>Mucorales</taxon>
        <taxon>Lichtheimiaceae</taxon>
        <taxon>Phascolomyces</taxon>
    </lineage>
</organism>
<evidence type="ECO:0000256" key="1">
    <source>
        <dbReference type="SAM" id="MobiDB-lite"/>
    </source>
</evidence>
<evidence type="ECO:0000313" key="3">
    <source>
        <dbReference type="Proteomes" id="UP001209540"/>
    </source>
</evidence>
<keyword evidence="3" id="KW-1185">Reference proteome</keyword>
<feature type="region of interest" description="Disordered" evidence="1">
    <location>
        <begin position="1"/>
        <end position="192"/>
    </location>
</feature>
<comment type="caution">
    <text evidence="2">The sequence shown here is derived from an EMBL/GenBank/DDBJ whole genome shotgun (WGS) entry which is preliminary data.</text>
</comment>
<accession>A0AAD5KN87</accession>
<reference evidence="2" key="2">
    <citation type="submission" date="2023-02" db="EMBL/GenBank/DDBJ databases">
        <authorList>
            <consortium name="DOE Joint Genome Institute"/>
            <person name="Mondo S.J."/>
            <person name="Chang Y."/>
            <person name="Wang Y."/>
            <person name="Ahrendt S."/>
            <person name="Andreopoulos W."/>
            <person name="Barry K."/>
            <person name="Beard J."/>
            <person name="Benny G.L."/>
            <person name="Blankenship S."/>
            <person name="Bonito G."/>
            <person name="Cuomo C."/>
            <person name="Desiro A."/>
            <person name="Gervers K.A."/>
            <person name="Hundley H."/>
            <person name="Kuo A."/>
            <person name="LaButti K."/>
            <person name="Lang B.F."/>
            <person name="Lipzen A."/>
            <person name="O'Donnell K."/>
            <person name="Pangilinan J."/>
            <person name="Reynolds N."/>
            <person name="Sandor L."/>
            <person name="Smith M.W."/>
            <person name="Tsang A."/>
            <person name="Grigoriev I.V."/>
            <person name="Stajich J.E."/>
            <person name="Spatafora J.W."/>
        </authorList>
    </citation>
    <scope>NUCLEOTIDE SEQUENCE</scope>
    <source>
        <strain evidence="2">RSA 2281</strain>
    </source>
</reference>
<reference evidence="2" key="1">
    <citation type="journal article" date="2022" name="IScience">
        <title>Evolution of zygomycete secretomes and the origins of terrestrial fungal ecologies.</title>
        <authorList>
            <person name="Chang Y."/>
            <person name="Wang Y."/>
            <person name="Mondo S."/>
            <person name="Ahrendt S."/>
            <person name="Andreopoulos W."/>
            <person name="Barry K."/>
            <person name="Beard J."/>
            <person name="Benny G.L."/>
            <person name="Blankenship S."/>
            <person name="Bonito G."/>
            <person name="Cuomo C."/>
            <person name="Desiro A."/>
            <person name="Gervers K.A."/>
            <person name="Hundley H."/>
            <person name="Kuo A."/>
            <person name="LaButti K."/>
            <person name="Lang B.F."/>
            <person name="Lipzen A."/>
            <person name="O'Donnell K."/>
            <person name="Pangilinan J."/>
            <person name="Reynolds N."/>
            <person name="Sandor L."/>
            <person name="Smith M.E."/>
            <person name="Tsang A."/>
            <person name="Grigoriev I.V."/>
            <person name="Stajich J.E."/>
            <person name="Spatafora J.W."/>
        </authorList>
    </citation>
    <scope>NUCLEOTIDE SEQUENCE</scope>
    <source>
        <strain evidence="2">RSA 2281</strain>
    </source>
</reference>
<name>A0AAD5KN87_9FUNG</name>
<gene>
    <name evidence="2" type="ORF">BDA99DRAFT_556965</name>
</gene>
<protein>
    <submittedName>
        <fullName evidence="2">Uncharacterized protein</fullName>
    </submittedName>
</protein>
<feature type="compositionally biased region" description="Basic and acidic residues" evidence="1">
    <location>
        <begin position="172"/>
        <end position="182"/>
    </location>
</feature>
<feature type="compositionally biased region" description="Basic residues" evidence="1">
    <location>
        <begin position="33"/>
        <end position="42"/>
    </location>
</feature>
<feature type="compositionally biased region" description="Basic and acidic residues" evidence="1">
    <location>
        <begin position="257"/>
        <end position="266"/>
    </location>
</feature>
<dbReference type="Proteomes" id="UP001209540">
    <property type="component" value="Unassembled WGS sequence"/>
</dbReference>
<proteinExistence type="predicted"/>